<dbReference type="RefSeq" id="WP_241035736.1">
    <property type="nucleotide sequence ID" value="NZ_BAAAJF010000024.1"/>
</dbReference>
<keyword evidence="2" id="KW-1185">Reference proteome</keyword>
<dbReference type="SUPFAM" id="SSF55469">
    <property type="entry name" value="FMN-dependent nitroreductase-like"/>
    <property type="match status" value="2"/>
</dbReference>
<sequence>MSTQMRTSAGLWGALQRAQRAPSVHNTQPWRWRLTDVGVELYADRARHLVDTDPDQRDLIISCGAALHHLRVALAAAGLVASVDRLPNPDNSDHLATVHLRPGSPESVDAELARAIELRHTDRRRFSAQPVLASILADLAANATANGTVLHSVTDDASRQQLIAVLVEAASQQRHIPGYSAELTIWTRRYSDARDGVPPESRPATGAQPLGVGMRPFPPGRLTSPAYPSEPDQDGSTLLVLTTAEDSMFDQLRAGEATSAVLLAATRHRLATTPLSHALEVAHTRRQLASRVLRMPRAVPQLVIRIGWATSGLALAPTPRRPLESVLLRH</sequence>
<dbReference type="Gene3D" id="3.40.109.10">
    <property type="entry name" value="NADH Oxidase"/>
    <property type="match status" value="1"/>
</dbReference>
<dbReference type="NCBIfam" id="NF047509">
    <property type="entry name" value="Rv3131_FMN_oxido"/>
    <property type="match status" value="1"/>
</dbReference>
<accession>A0ABS9TB26</accession>
<dbReference type="PANTHER" id="PTHR23026">
    <property type="entry name" value="NADPH NITROREDUCTASE"/>
    <property type="match status" value="1"/>
</dbReference>
<proteinExistence type="predicted"/>
<comment type="caution">
    <text evidence="1">The sequence shown here is derived from an EMBL/GenBank/DDBJ whole genome shotgun (WGS) entry which is preliminary data.</text>
</comment>
<evidence type="ECO:0000313" key="2">
    <source>
        <dbReference type="Proteomes" id="UP001299970"/>
    </source>
</evidence>
<dbReference type="InterPro" id="IPR000415">
    <property type="entry name" value="Nitroreductase-like"/>
</dbReference>
<protein>
    <submittedName>
        <fullName evidence="1">NAD(P)H nitroreductase</fullName>
    </submittedName>
</protein>
<reference evidence="1 2" key="1">
    <citation type="submission" date="2022-03" db="EMBL/GenBank/DDBJ databases">
        <title>Pseudonocardia alaer sp. nov., a novel actinomycete isolated from reed forest soil.</title>
        <authorList>
            <person name="Wang L."/>
        </authorList>
    </citation>
    <scope>NUCLEOTIDE SEQUENCE [LARGE SCALE GENOMIC DNA]</scope>
    <source>
        <strain evidence="1 2">Y-16303</strain>
    </source>
</reference>
<evidence type="ECO:0000313" key="1">
    <source>
        <dbReference type="EMBL" id="MCH6165712.1"/>
    </source>
</evidence>
<name>A0ABS9TB26_9PSEU</name>
<organism evidence="1 2">
    <name type="scientific">Pseudonocardia alaniniphila</name>
    <dbReference type="NCBI Taxonomy" id="75291"/>
    <lineage>
        <taxon>Bacteria</taxon>
        <taxon>Bacillati</taxon>
        <taxon>Actinomycetota</taxon>
        <taxon>Actinomycetes</taxon>
        <taxon>Pseudonocardiales</taxon>
        <taxon>Pseudonocardiaceae</taxon>
        <taxon>Pseudonocardia</taxon>
    </lineage>
</organism>
<dbReference type="PANTHER" id="PTHR23026:SF123">
    <property type="entry name" value="NAD(P)H NITROREDUCTASE RV3131-RELATED"/>
    <property type="match status" value="1"/>
</dbReference>
<dbReference type="InterPro" id="IPR050627">
    <property type="entry name" value="Nitroreductase/BluB"/>
</dbReference>
<dbReference type="Proteomes" id="UP001299970">
    <property type="component" value="Unassembled WGS sequence"/>
</dbReference>
<gene>
    <name evidence="1" type="ORF">MMF94_08465</name>
</gene>
<dbReference type="EMBL" id="JAKXMK010000006">
    <property type="protein sequence ID" value="MCH6165712.1"/>
    <property type="molecule type" value="Genomic_DNA"/>
</dbReference>